<dbReference type="EMBL" id="JBEDUW010000006">
    <property type="protein sequence ID" value="KAK9923662.1"/>
    <property type="molecule type" value="Genomic_DNA"/>
</dbReference>
<keyword evidence="4" id="KW-1185">Reference proteome</keyword>
<dbReference type="Proteomes" id="UP001457282">
    <property type="component" value="Unassembled WGS sequence"/>
</dbReference>
<feature type="transmembrane region" description="Helical" evidence="2">
    <location>
        <begin position="140"/>
        <end position="158"/>
    </location>
</feature>
<evidence type="ECO:0000313" key="4">
    <source>
        <dbReference type="Proteomes" id="UP001457282"/>
    </source>
</evidence>
<keyword evidence="2" id="KW-1133">Transmembrane helix</keyword>
<feature type="compositionally biased region" description="Basic and acidic residues" evidence="1">
    <location>
        <begin position="1"/>
        <end position="27"/>
    </location>
</feature>
<reference evidence="3 4" key="1">
    <citation type="journal article" date="2023" name="G3 (Bethesda)">
        <title>A chromosome-length genome assembly and annotation of blackberry (Rubus argutus, cv. 'Hillquist').</title>
        <authorList>
            <person name="Bruna T."/>
            <person name="Aryal R."/>
            <person name="Dudchenko O."/>
            <person name="Sargent D.J."/>
            <person name="Mead D."/>
            <person name="Buti M."/>
            <person name="Cavallini A."/>
            <person name="Hytonen T."/>
            <person name="Andres J."/>
            <person name="Pham M."/>
            <person name="Weisz D."/>
            <person name="Mascagni F."/>
            <person name="Usai G."/>
            <person name="Natali L."/>
            <person name="Bassil N."/>
            <person name="Fernandez G.E."/>
            <person name="Lomsadze A."/>
            <person name="Armour M."/>
            <person name="Olukolu B."/>
            <person name="Poorten T."/>
            <person name="Britton C."/>
            <person name="Davik J."/>
            <person name="Ashrafi H."/>
            <person name="Aiden E.L."/>
            <person name="Borodovsky M."/>
            <person name="Worthington M."/>
        </authorList>
    </citation>
    <scope>NUCLEOTIDE SEQUENCE [LARGE SCALE GENOMIC DNA]</scope>
    <source>
        <strain evidence="3">PI 553951</strain>
    </source>
</reference>
<protein>
    <submittedName>
        <fullName evidence="3">Uncharacterized protein</fullName>
    </submittedName>
</protein>
<accession>A0AAW1WG60</accession>
<proteinExistence type="predicted"/>
<evidence type="ECO:0000313" key="3">
    <source>
        <dbReference type="EMBL" id="KAK9923662.1"/>
    </source>
</evidence>
<gene>
    <name evidence="3" type="ORF">M0R45_032069</name>
</gene>
<feature type="region of interest" description="Disordered" evidence="1">
    <location>
        <begin position="1"/>
        <end position="56"/>
    </location>
</feature>
<keyword evidence="2" id="KW-0472">Membrane</keyword>
<dbReference type="AlphaFoldDB" id="A0AAW1WG60"/>
<organism evidence="3 4">
    <name type="scientific">Rubus argutus</name>
    <name type="common">Southern blackberry</name>
    <dbReference type="NCBI Taxonomy" id="59490"/>
    <lineage>
        <taxon>Eukaryota</taxon>
        <taxon>Viridiplantae</taxon>
        <taxon>Streptophyta</taxon>
        <taxon>Embryophyta</taxon>
        <taxon>Tracheophyta</taxon>
        <taxon>Spermatophyta</taxon>
        <taxon>Magnoliopsida</taxon>
        <taxon>eudicotyledons</taxon>
        <taxon>Gunneridae</taxon>
        <taxon>Pentapetalae</taxon>
        <taxon>rosids</taxon>
        <taxon>fabids</taxon>
        <taxon>Rosales</taxon>
        <taxon>Rosaceae</taxon>
        <taxon>Rosoideae</taxon>
        <taxon>Rosoideae incertae sedis</taxon>
        <taxon>Rubus</taxon>
    </lineage>
</organism>
<sequence length="169" mass="18028">MEAERRKREEREEKRRKQSRERGERGKREKRKRGMREGGSREEQYPAAGGAIPAAPNPGYPVNFDTLNPTVAGANAAAAAAGAIPAAPPNPGYPGYPVNSDTLNPAAGGANGAAPNPGYPVNCDTPFGNLSFSLSGWERVVFMIFVALCILVAVAYMIKKLVEDGEGKK</sequence>
<name>A0AAW1WG60_RUBAR</name>
<comment type="caution">
    <text evidence="3">The sequence shown here is derived from an EMBL/GenBank/DDBJ whole genome shotgun (WGS) entry which is preliminary data.</text>
</comment>
<keyword evidence="2" id="KW-0812">Transmembrane</keyword>
<feature type="compositionally biased region" description="Basic and acidic residues" evidence="1">
    <location>
        <begin position="35"/>
        <end position="44"/>
    </location>
</feature>
<evidence type="ECO:0000256" key="2">
    <source>
        <dbReference type="SAM" id="Phobius"/>
    </source>
</evidence>
<evidence type="ECO:0000256" key="1">
    <source>
        <dbReference type="SAM" id="MobiDB-lite"/>
    </source>
</evidence>